<evidence type="ECO:0000313" key="1">
    <source>
        <dbReference type="EMBL" id="CAB5218226.1"/>
    </source>
</evidence>
<reference evidence="1" key="1">
    <citation type="submission" date="2020-05" db="EMBL/GenBank/DDBJ databases">
        <authorList>
            <person name="Chiriac C."/>
            <person name="Salcher M."/>
            <person name="Ghai R."/>
            <person name="Kavagutti S V."/>
        </authorList>
    </citation>
    <scope>NUCLEOTIDE SEQUENCE</scope>
</reference>
<evidence type="ECO:0008006" key="2">
    <source>
        <dbReference type="Google" id="ProtNLM"/>
    </source>
</evidence>
<proteinExistence type="predicted"/>
<dbReference type="InterPro" id="IPR027417">
    <property type="entry name" value="P-loop_NTPase"/>
</dbReference>
<organism evidence="1">
    <name type="scientific">uncultured Caudovirales phage</name>
    <dbReference type="NCBI Taxonomy" id="2100421"/>
    <lineage>
        <taxon>Viruses</taxon>
        <taxon>Duplodnaviria</taxon>
        <taxon>Heunggongvirae</taxon>
        <taxon>Uroviricota</taxon>
        <taxon>Caudoviricetes</taxon>
        <taxon>Peduoviridae</taxon>
        <taxon>Maltschvirus</taxon>
        <taxon>Maltschvirus maltsch</taxon>
    </lineage>
</organism>
<gene>
    <name evidence="1" type="ORF">UFOVP204_108</name>
</gene>
<accession>A0A6J7WKC8</accession>
<name>A0A6J7WKC8_9CAUD</name>
<sequence>MQIYHNHIPRTGGNYVRNALNQKMSDIKQLRIYTRPYGFYFCQLEKKDIEKANLISGHFGLEPEFLLGPENLLSVTTLRDPVMRLVSHFTSNIAVFETLGNFNPNYSATPLQMFQRWIRTDKDMLSKSNMQARFLTNGLNHNLSNVNLVDSLILLQKRDGWGIGTEEPTYEAALSKIDSMFCVGTTEKIDQFLARFDNKIKERIGIDLISTDLNKANAEESTKTLYDSLTEEDIDIIKSLNQIDLRLWEYVTNSYDNA</sequence>
<dbReference type="EMBL" id="LR798257">
    <property type="protein sequence ID" value="CAB5218226.1"/>
    <property type="molecule type" value="Genomic_DNA"/>
</dbReference>
<dbReference type="Gene3D" id="3.40.50.300">
    <property type="entry name" value="P-loop containing nucleotide triphosphate hydrolases"/>
    <property type="match status" value="1"/>
</dbReference>
<protein>
    <recommendedName>
        <fullName evidence="2">Sulfotransferase family</fullName>
    </recommendedName>
</protein>